<evidence type="ECO:0000313" key="3">
    <source>
        <dbReference type="EMBL" id="ANP47695.1"/>
    </source>
</evidence>
<feature type="domain" description="Phosphotyrosine protein phosphatase I" evidence="2">
    <location>
        <begin position="9"/>
        <end position="150"/>
    </location>
</feature>
<dbReference type="GO" id="GO:0046685">
    <property type="term" value="P:response to arsenic-containing substance"/>
    <property type="evidence" value="ECO:0007669"/>
    <property type="project" value="UniProtKB-KW"/>
</dbReference>
<gene>
    <name evidence="3" type="ORF">ATE48_18205</name>
</gene>
<dbReference type="EMBL" id="CP013244">
    <property type="protein sequence ID" value="ANP47695.1"/>
    <property type="molecule type" value="Genomic_DNA"/>
</dbReference>
<dbReference type="SMART" id="SM00226">
    <property type="entry name" value="LMWPc"/>
    <property type="match status" value="1"/>
</dbReference>
<keyword evidence="1" id="KW-0059">Arsenical resistance</keyword>
<keyword evidence="4" id="KW-1185">Reference proteome</keyword>
<dbReference type="Proteomes" id="UP000092498">
    <property type="component" value="Chromosome"/>
</dbReference>
<dbReference type="STRING" id="1759059.ATE48_18205"/>
<dbReference type="AlphaFoldDB" id="A0A1B1AMD0"/>
<organism evidence="3 4">
    <name type="scientific">Candidatus Viadribacter manganicus</name>
    <dbReference type="NCBI Taxonomy" id="1759059"/>
    <lineage>
        <taxon>Bacteria</taxon>
        <taxon>Pseudomonadati</taxon>
        <taxon>Pseudomonadota</taxon>
        <taxon>Alphaproteobacteria</taxon>
        <taxon>Hyphomonadales</taxon>
        <taxon>Hyphomonadaceae</taxon>
        <taxon>Candidatus Viadribacter</taxon>
    </lineage>
</organism>
<accession>A0A1B1AMD0</accession>
<evidence type="ECO:0000256" key="1">
    <source>
        <dbReference type="ARBA" id="ARBA00022849"/>
    </source>
</evidence>
<protein>
    <recommendedName>
        <fullName evidence="2">Phosphotyrosine protein phosphatase I domain-containing protein</fullName>
    </recommendedName>
</protein>
<proteinExistence type="predicted"/>
<sequence>MSEADALPASVLFACTHNVIRSPMAAELMRMQFGSAVRVDSVGLRPGEEVSYMAAFVMDEAGGDISGYTPKGFDFFETDYFEGGPFDLIVSLSPEAHHTALELVPRLAAAAEYWPTFDPSLAEGSREQVLMEYRTVRDGLARRIAARFQRPSTG</sequence>
<dbReference type="SUPFAM" id="SSF52788">
    <property type="entry name" value="Phosphotyrosine protein phosphatases I"/>
    <property type="match status" value="1"/>
</dbReference>
<dbReference type="PANTHER" id="PTHR43428:SF1">
    <property type="entry name" value="ARSENATE REDUCTASE"/>
    <property type="match status" value="1"/>
</dbReference>
<reference evidence="3 4" key="1">
    <citation type="submission" date="2015-11" db="EMBL/GenBank/DDBJ databases">
        <title>Whole-Genome Sequence of Candidatus Oderbacter manganicum from the National Park Lower Oder Valley, Germany.</title>
        <authorList>
            <person name="Braun B."/>
            <person name="Liere K."/>
            <person name="Szewzyk U."/>
        </authorList>
    </citation>
    <scope>NUCLEOTIDE SEQUENCE [LARGE SCALE GENOMIC DNA]</scope>
    <source>
        <strain evidence="3 4">OTSz_A_272</strain>
    </source>
</reference>
<evidence type="ECO:0000259" key="2">
    <source>
        <dbReference type="SMART" id="SM00226"/>
    </source>
</evidence>
<dbReference type="Gene3D" id="3.40.50.2300">
    <property type="match status" value="1"/>
</dbReference>
<evidence type="ECO:0000313" key="4">
    <source>
        <dbReference type="Proteomes" id="UP000092498"/>
    </source>
</evidence>
<dbReference type="PANTHER" id="PTHR43428">
    <property type="entry name" value="ARSENATE REDUCTASE"/>
    <property type="match status" value="1"/>
</dbReference>
<dbReference type="Pfam" id="PF01451">
    <property type="entry name" value="LMWPc"/>
    <property type="match status" value="1"/>
</dbReference>
<dbReference type="KEGG" id="cbot:ATE48_18205"/>
<name>A0A1B1AMD0_9PROT</name>
<dbReference type="RefSeq" id="WP_066774077.1">
    <property type="nucleotide sequence ID" value="NZ_CP013244.1"/>
</dbReference>
<dbReference type="InParanoid" id="A0A1B1AMD0"/>
<dbReference type="OrthoDB" id="9799372at2"/>
<dbReference type="InterPro" id="IPR036196">
    <property type="entry name" value="Ptyr_pPase_sf"/>
</dbReference>
<dbReference type="InterPro" id="IPR023485">
    <property type="entry name" value="Ptyr_pPase"/>
</dbReference>